<dbReference type="Proteomes" id="UP000049455">
    <property type="component" value="Unassembled WGS sequence"/>
</dbReference>
<evidence type="ECO:0000256" key="1">
    <source>
        <dbReference type="SAM" id="MobiDB-lite"/>
    </source>
</evidence>
<dbReference type="GO" id="GO:0003676">
    <property type="term" value="F:nucleic acid binding"/>
    <property type="evidence" value="ECO:0007669"/>
    <property type="project" value="InterPro"/>
</dbReference>
<keyword evidence="3" id="KW-1185">Reference proteome</keyword>
<dbReference type="EMBL" id="CYPR01000030">
    <property type="protein sequence ID" value="CUH21247.1"/>
    <property type="molecule type" value="Genomic_DNA"/>
</dbReference>
<accession>A0A0M7B713</accession>
<dbReference type="STRING" id="313367.JSE7799_00547"/>
<dbReference type="InterPro" id="IPR012337">
    <property type="entry name" value="RNaseH-like_sf"/>
</dbReference>
<dbReference type="Gene3D" id="3.30.420.10">
    <property type="entry name" value="Ribonuclease H-like superfamily/Ribonuclease H"/>
    <property type="match status" value="1"/>
</dbReference>
<organism evidence="2 3">
    <name type="scientific">Jannaschia seosinensis</name>
    <dbReference type="NCBI Taxonomy" id="313367"/>
    <lineage>
        <taxon>Bacteria</taxon>
        <taxon>Pseudomonadati</taxon>
        <taxon>Pseudomonadota</taxon>
        <taxon>Alphaproteobacteria</taxon>
        <taxon>Rhodobacterales</taxon>
        <taxon>Roseobacteraceae</taxon>
        <taxon>Jannaschia</taxon>
    </lineage>
</organism>
<protein>
    <submittedName>
        <fullName evidence="2">Uncharacterized protein</fullName>
    </submittedName>
</protein>
<feature type="compositionally biased region" description="Low complexity" evidence="1">
    <location>
        <begin position="146"/>
        <end position="163"/>
    </location>
</feature>
<dbReference type="InterPro" id="IPR036397">
    <property type="entry name" value="RNaseH_sf"/>
</dbReference>
<gene>
    <name evidence="2" type="ORF">JSE7799_00547</name>
</gene>
<name>A0A0M7B713_9RHOB</name>
<reference evidence="2 3" key="1">
    <citation type="submission" date="2015-09" db="EMBL/GenBank/DDBJ databases">
        <authorList>
            <person name="Jackson K.R."/>
            <person name="Lunt B.L."/>
            <person name="Fisher J.N.B."/>
            <person name="Gardner A.V."/>
            <person name="Bailey M.E."/>
            <person name="Deus L.M."/>
            <person name="Earl A.S."/>
            <person name="Gibby P.D."/>
            <person name="Hartmann K.A."/>
            <person name="Liu J.E."/>
            <person name="Manci A.M."/>
            <person name="Nielsen D.A."/>
            <person name="Solomon M.B."/>
            <person name="Breakwell D.P."/>
            <person name="Burnett S.H."/>
            <person name="Grose J.H."/>
        </authorList>
    </citation>
    <scope>NUCLEOTIDE SEQUENCE [LARGE SCALE GENOMIC DNA]</scope>
    <source>
        <strain evidence="2 3">CECT 7799</strain>
    </source>
</reference>
<proteinExistence type="predicted"/>
<evidence type="ECO:0000313" key="3">
    <source>
        <dbReference type="Proteomes" id="UP000049455"/>
    </source>
</evidence>
<evidence type="ECO:0000313" key="2">
    <source>
        <dbReference type="EMBL" id="CUH21247.1"/>
    </source>
</evidence>
<feature type="region of interest" description="Disordered" evidence="1">
    <location>
        <begin position="146"/>
        <end position="169"/>
    </location>
</feature>
<dbReference type="SUPFAM" id="SSF53098">
    <property type="entry name" value="Ribonuclease H-like"/>
    <property type="match status" value="1"/>
</dbReference>
<sequence>MVERFNGRIEEVLQSHHFRSGEDLETTLHRYVWLYNQQLPQSALASKAPLQAMKDWHKIKPELFKKQPYYLPGCDTHPLSGHRCAIPCRVTDKAYDHRRCRKECRARSIIPRIARRGLETSTKLGRHQWVVERTFAWFAQFVRRASPSQPPTTAAPTSTWPSPSSQPPS</sequence>
<dbReference type="AlphaFoldDB" id="A0A0M7B713"/>